<protein>
    <submittedName>
        <fullName evidence="2">Uncharacterized protein</fullName>
    </submittedName>
</protein>
<sequence>MDKLKKNKEVNIVAKEYGRVNVTVPINATDEETEEAAIQAESEGMASFFKREITVLGNNSIQESIKQFTVGKTVYTLSKAPGGQYCLSGGGESESGNAEDIMIKIVNVFAQKEDEIYRQVKCRYVANDAADRMKERGIVDPNGSIKYAVAERYVLDGDYDCNLDYWTNIDDLIDQMLEISME</sequence>
<dbReference type="Proteomes" id="UP000284465">
    <property type="component" value="Unassembled WGS sequence"/>
</dbReference>
<organism evidence="2 3">
    <name type="scientific">Roseburia intestinalis</name>
    <dbReference type="NCBI Taxonomy" id="166486"/>
    <lineage>
        <taxon>Bacteria</taxon>
        <taxon>Bacillati</taxon>
        <taxon>Bacillota</taxon>
        <taxon>Clostridia</taxon>
        <taxon>Lachnospirales</taxon>
        <taxon>Lachnospiraceae</taxon>
        <taxon>Roseburia</taxon>
    </lineage>
</organism>
<dbReference type="RefSeq" id="WP_118591849.1">
    <property type="nucleotide sequence ID" value="NZ_QSFP01000013.1"/>
</dbReference>
<proteinExistence type="predicted"/>
<name>A0A413SG42_9FIRM</name>
<reference evidence="1 4" key="2">
    <citation type="submission" date="2019-10" db="EMBL/GenBank/DDBJ databases">
        <title>Roseburia spp. ameliorate alcoholic fatty liver via restoration of gut barrier function.</title>
        <authorList>
            <person name="Seo B."/>
            <person name="Ko G."/>
        </authorList>
    </citation>
    <scope>NUCLEOTIDE SEQUENCE [LARGE SCALE GENOMIC DNA]</scope>
    <source>
        <strain evidence="1 4">SNUG30017</strain>
    </source>
</reference>
<evidence type="ECO:0000313" key="1">
    <source>
        <dbReference type="EMBL" id="MVQ47299.1"/>
    </source>
</evidence>
<accession>A0A413SG42</accession>
<evidence type="ECO:0000313" key="3">
    <source>
        <dbReference type="Proteomes" id="UP000284465"/>
    </source>
</evidence>
<reference evidence="2 3" key="1">
    <citation type="submission" date="2018-08" db="EMBL/GenBank/DDBJ databases">
        <title>A genome reference for cultivated species of the human gut microbiota.</title>
        <authorList>
            <person name="Zou Y."/>
            <person name="Xue W."/>
            <person name="Luo G."/>
        </authorList>
    </citation>
    <scope>NUCLEOTIDE SEQUENCE [LARGE SCALE GENOMIC DNA]</scope>
    <source>
        <strain evidence="2 3">AM43-11</strain>
    </source>
</reference>
<dbReference type="EMBL" id="QSFP01000013">
    <property type="protein sequence ID" value="RHA66309.1"/>
    <property type="molecule type" value="Genomic_DNA"/>
</dbReference>
<comment type="caution">
    <text evidence="2">The sequence shown here is derived from an EMBL/GenBank/DDBJ whole genome shotgun (WGS) entry which is preliminary data.</text>
</comment>
<dbReference type="AlphaFoldDB" id="A0A413SG42"/>
<dbReference type="EMBL" id="WGGT01000029">
    <property type="protein sequence ID" value="MVQ47299.1"/>
    <property type="molecule type" value="Genomic_DNA"/>
</dbReference>
<evidence type="ECO:0000313" key="4">
    <source>
        <dbReference type="Proteomes" id="UP000479531"/>
    </source>
</evidence>
<evidence type="ECO:0000313" key="2">
    <source>
        <dbReference type="EMBL" id="RHA66309.1"/>
    </source>
</evidence>
<gene>
    <name evidence="2" type="ORF">DW927_12290</name>
    <name evidence="1" type="ORF">GCK47_16805</name>
</gene>
<dbReference type="Proteomes" id="UP000479531">
    <property type="component" value="Unassembled WGS sequence"/>
</dbReference>